<sequence>MPRNWSVGEPENVYDYLEENNEEIEVGDTIEYISNNQMGYVKYKVVSDNSGEKDLQRIADYNSQMDEMEIDESQEGGKRKYKKSRSIKKTRSNRKYLTRSKKVIRRKKSTRHGSKKYRKY</sequence>
<organism evidence="2">
    <name type="scientific">viral metagenome</name>
    <dbReference type="NCBI Taxonomy" id="1070528"/>
    <lineage>
        <taxon>unclassified sequences</taxon>
        <taxon>metagenomes</taxon>
        <taxon>organismal metagenomes</taxon>
    </lineage>
</organism>
<dbReference type="EMBL" id="MN740389">
    <property type="protein sequence ID" value="QHU03769.1"/>
    <property type="molecule type" value="Genomic_DNA"/>
</dbReference>
<name>A0A6C0JDS1_9ZZZZ</name>
<protein>
    <submittedName>
        <fullName evidence="2">Uncharacterized protein</fullName>
    </submittedName>
</protein>
<feature type="region of interest" description="Disordered" evidence="1">
    <location>
        <begin position="67"/>
        <end position="120"/>
    </location>
</feature>
<feature type="compositionally biased region" description="Basic residues" evidence="1">
    <location>
        <begin position="79"/>
        <end position="120"/>
    </location>
</feature>
<accession>A0A6C0JDS1</accession>
<evidence type="ECO:0000313" key="2">
    <source>
        <dbReference type="EMBL" id="QHU03769.1"/>
    </source>
</evidence>
<proteinExistence type="predicted"/>
<dbReference type="AlphaFoldDB" id="A0A6C0JDS1"/>
<evidence type="ECO:0000256" key="1">
    <source>
        <dbReference type="SAM" id="MobiDB-lite"/>
    </source>
</evidence>
<reference evidence="2" key="1">
    <citation type="journal article" date="2020" name="Nature">
        <title>Giant virus diversity and host interactions through global metagenomics.</title>
        <authorList>
            <person name="Schulz F."/>
            <person name="Roux S."/>
            <person name="Paez-Espino D."/>
            <person name="Jungbluth S."/>
            <person name="Walsh D.A."/>
            <person name="Denef V.J."/>
            <person name="McMahon K.D."/>
            <person name="Konstantinidis K.T."/>
            <person name="Eloe-Fadrosh E.A."/>
            <person name="Kyrpides N.C."/>
            <person name="Woyke T."/>
        </authorList>
    </citation>
    <scope>NUCLEOTIDE SEQUENCE</scope>
    <source>
        <strain evidence="2">GVMAG-M-3300027708-20</strain>
    </source>
</reference>